<comment type="caution">
    <text evidence="2">The sequence shown here is derived from an EMBL/GenBank/DDBJ whole genome shotgun (WGS) entry which is preliminary data.</text>
</comment>
<keyword evidence="3" id="KW-1185">Reference proteome</keyword>
<accession>A0A8T0RNW0</accession>
<protein>
    <submittedName>
        <fullName evidence="2">Uncharacterized protein</fullName>
    </submittedName>
</protein>
<organism evidence="2 3">
    <name type="scientific">Panicum virgatum</name>
    <name type="common">Blackwell switchgrass</name>
    <dbReference type="NCBI Taxonomy" id="38727"/>
    <lineage>
        <taxon>Eukaryota</taxon>
        <taxon>Viridiplantae</taxon>
        <taxon>Streptophyta</taxon>
        <taxon>Embryophyta</taxon>
        <taxon>Tracheophyta</taxon>
        <taxon>Spermatophyta</taxon>
        <taxon>Magnoliopsida</taxon>
        <taxon>Liliopsida</taxon>
        <taxon>Poales</taxon>
        <taxon>Poaceae</taxon>
        <taxon>PACMAD clade</taxon>
        <taxon>Panicoideae</taxon>
        <taxon>Panicodae</taxon>
        <taxon>Paniceae</taxon>
        <taxon>Panicinae</taxon>
        <taxon>Panicum</taxon>
        <taxon>Panicum sect. Hiantes</taxon>
    </lineage>
</organism>
<proteinExistence type="predicted"/>
<dbReference type="EMBL" id="CM029046">
    <property type="protein sequence ID" value="KAG2588042.1"/>
    <property type="molecule type" value="Genomic_DNA"/>
</dbReference>
<feature type="compositionally biased region" description="Basic and acidic residues" evidence="1">
    <location>
        <begin position="18"/>
        <end position="31"/>
    </location>
</feature>
<dbReference type="Proteomes" id="UP000823388">
    <property type="component" value="Chromosome 5N"/>
</dbReference>
<feature type="compositionally biased region" description="Basic residues" evidence="1">
    <location>
        <begin position="32"/>
        <end position="41"/>
    </location>
</feature>
<evidence type="ECO:0000313" key="2">
    <source>
        <dbReference type="EMBL" id="KAG2588042.1"/>
    </source>
</evidence>
<reference evidence="2" key="1">
    <citation type="submission" date="2020-05" db="EMBL/GenBank/DDBJ databases">
        <title>WGS assembly of Panicum virgatum.</title>
        <authorList>
            <person name="Lovell J.T."/>
            <person name="Jenkins J."/>
            <person name="Shu S."/>
            <person name="Juenger T.E."/>
            <person name="Schmutz J."/>
        </authorList>
    </citation>
    <scope>NUCLEOTIDE SEQUENCE</scope>
    <source>
        <strain evidence="2">AP13</strain>
    </source>
</reference>
<feature type="compositionally biased region" description="Low complexity" evidence="1">
    <location>
        <begin position="42"/>
        <end position="53"/>
    </location>
</feature>
<name>A0A8T0RNW0_PANVG</name>
<gene>
    <name evidence="2" type="ORF">PVAP13_5NG192162</name>
</gene>
<dbReference type="AlphaFoldDB" id="A0A8T0RNW0"/>
<feature type="region of interest" description="Disordered" evidence="1">
    <location>
        <begin position="1"/>
        <end position="53"/>
    </location>
</feature>
<evidence type="ECO:0000313" key="3">
    <source>
        <dbReference type="Proteomes" id="UP000823388"/>
    </source>
</evidence>
<sequence>MGRPRRRDCVSLPPMRGTEGKCWLEGREQPRPRHGHSRRPGRAGPRPVSLGGASSLGGVAQLWTLMAHEERVEMADRNGAAAFRCWRCAKRRRNSPDRGLAGIRFCSSKGEKRAEGWSWMTG</sequence>
<evidence type="ECO:0000256" key="1">
    <source>
        <dbReference type="SAM" id="MobiDB-lite"/>
    </source>
</evidence>